<evidence type="ECO:0000313" key="3">
    <source>
        <dbReference type="RefSeq" id="XP_031550110.1"/>
    </source>
</evidence>
<dbReference type="Pfam" id="PF09772">
    <property type="entry name" value="Tmem26"/>
    <property type="match status" value="2"/>
</dbReference>
<feature type="transmembrane region" description="Helical" evidence="1">
    <location>
        <begin position="65"/>
        <end position="84"/>
    </location>
</feature>
<keyword evidence="1" id="KW-0472">Membrane</keyword>
<keyword evidence="1" id="KW-1133">Transmembrane helix</keyword>
<dbReference type="InParanoid" id="A0A6P8HC75"/>
<feature type="transmembrane region" description="Helical" evidence="1">
    <location>
        <begin position="7"/>
        <end position="29"/>
    </location>
</feature>
<dbReference type="GeneID" id="116287565"/>
<protein>
    <submittedName>
        <fullName evidence="3">Transmembrane protein 26-like</fullName>
    </submittedName>
</protein>
<dbReference type="PANTHER" id="PTHR22168">
    <property type="entry name" value="TMEM26 PROTEIN"/>
    <property type="match status" value="1"/>
</dbReference>
<reference evidence="3" key="1">
    <citation type="submission" date="2025-08" db="UniProtKB">
        <authorList>
            <consortium name="RefSeq"/>
        </authorList>
    </citation>
    <scope>IDENTIFICATION</scope>
    <source>
        <tissue evidence="3">Tentacle</tissue>
    </source>
</reference>
<dbReference type="RefSeq" id="XP_031550110.1">
    <property type="nucleotide sequence ID" value="XM_031694250.1"/>
</dbReference>
<dbReference type="PANTHER" id="PTHR22168:SF3">
    <property type="entry name" value="TRANSMEMBRANE PROTEIN 26"/>
    <property type="match status" value="1"/>
</dbReference>
<keyword evidence="1" id="KW-0812">Transmembrane</keyword>
<dbReference type="KEGG" id="aten:116287565"/>
<feature type="transmembrane region" description="Helical" evidence="1">
    <location>
        <begin position="35"/>
        <end position="53"/>
    </location>
</feature>
<keyword evidence="2" id="KW-1185">Reference proteome</keyword>
<name>A0A6P8HC75_ACTTE</name>
<evidence type="ECO:0000313" key="2">
    <source>
        <dbReference type="Proteomes" id="UP000515163"/>
    </source>
</evidence>
<dbReference type="AlphaFoldDB" id="A0A6P8HC75"/>
<feature type="transmembrane region" description="Helical" evidence="1">
    <location>
        <begin position="130"/>
        <end position="146"/>
    </location>
</feature>
<accession>A0A6P8HC75</accession>
<proteinExistence type="predicted"/>
<evidence type="ECO:0000256" key="1">
    <source>
        <dbReference type="SAM" id="Phobius"/>
    </source>
</evidence>
<organism evidence="2 3">
    <name type="scientific">Actinia tenebrosa</name>
    <name type="common">Australian red waratah sea anemone</name>
    <dbReference type="NCBI Taxonomy" id="6105"/>
    <lineage>
        <taxon>Eukaryota</taxon>
        <taxon>Metazoa</taxon>
        <taxon>Cnidaria</taxon>
        <taxon>Anthozoa</taxon>
        <taxon>Hexacorallia</taxon>
        <taxon>Actiniaria</taxon>
        <taxon>Actiniidae</taxon>
        <taxon>Actinia</taxon>
    </lineage>
</organism>
<dbReference type="InterPro" id="IPR019169">
    <property type="entry name" value="Transmembrane_26"/>
</dbReference>
<gene>
    <name evidence="3" type="primary">LOC116287565</name>
</gene>
<sequence>MSGFFQLASAVFTRIIFFVHGFISVYFVVQSEKNAKYWWLCTGLVFLVLESFYTIIIRKGQEYKYFWPGSFLYMCTVLPAIWVAELSILAEKEKQDPKECILAEQKNIHYSSIYGVINIRTDSSTQAQKFSKLGLILVIIIGRWLLPRGSLTRDQLSALLLVYVANAADIMELFELFDVNPSLWCRDGVAKAVLATYTWCFMQFTLVFTATTRTVPDEAKKKMSEAMFKTQENTEMRPGTKYKGREKKLPRYIRKMIKQKQLERLTKFEDELNQVYGSPVEAPKPKKQKQKGRKYGIYSMHETVNDVVTVQRKIKIEEEIIEEVIKEKEKLRLHGDLYSILTLMLMQDGPFLCVRLVMTLSYDVDDETHLFFTGKNAIALSVLIYRLIVLLYEGKDENVDDEDVEFTQRPKPFAISFDRETANSRQSGRRKMVTSPV</sequence>
<dbReference type="OrthoDB" id="10042902at2759"/>
<dbReference type="Proteomes" id="UP000515163">
    <property type="component" value="Unplaced"/>
</dbReference>